<gene>
    <name evidence="7" type="ORF">SRB5_32320</name>
</gene>
<organism evidence="7 8">
    <name type="scientific">Streptomyces smaragdinus</name>
    <dbReference type="NCBI Taxonomy" id="2585196"/>
    <lineage>
        <taxon>Bacteria</taxon>
        <taxon>Bacillati</taxon>
        <taxon>Actinomycetota</taxon>
        <taxon>Actinomycetes</taxon>
        <taxon>Kitasatosporales</taxon>
        <taxon>Streptomycetaceae</taxon>
        <taxon>Streptomyces</taxon>
    </lineage>
</organism>
<dbReference type="AlphaFoldDB" id="A0A7K0CHX9"/>
<feature type="transmembrane region" description="Helical" evidence="6">
    <location>
        <begin position="292"/>
        <end position="310"/>
    </location>
</feature>
<name>A0A7K0CHX9_9ACTN</name>
<dbReference type="PANTHER" id="PTHR39157:SF1">
    <property type="entry name" value="DOXX FAMILY PROTEIN"/>
    <property type="match status" value="1"/>
</dbReference>
<comment type="caution">
    <text evidence="7">The sequence shown here is derived from an EMBL/GenBank/DDBJ whole genome shotgun (WGS) entry which is preliminary data.</text>
</comment>
<dbReference type="PANTHER" id="PTHR39157">
    <property type="entry name" value="INTEGRAL MEMBRANE PROTEIN-RELATED"/>
    <property type="match status" value="1"/>
</dbReference>
<evidence type="ECO:0008006" key="9">
    <source>
        <dbReference type="Google" id="ProtNLM"/>
    </source>
</evidence>
<evidence type="ECO:0000256" key="2">
    <source>
        <dbReference type="ARBA" id="ARBA00022692"/>
    </source>
</evidence>
<protein>
    <recommendedName>
        <fullName evidence="9">DoxX family membrane protein</fullName>
    </recommendedName>
</protein>
<dbReference type="EMBL" id="WEGJ01000010">
    <property type="protein sequence ID" value="MQY13091.1"/>
    <property type="molecule type" value="Genomic_DNA"/>
</dbReference>
<evidence type="ECO:0000256" key="1">
    <source>
        <dbReference type="ARBA" id="ARBA00004141"/>
    </source>
</evidence>
<feature type="compositionally biased region" description="Acidic residues" evidence="5">
    <location>
        <begin position="139"/>
        <end position="149"/>
    </location>
</feature>
<feature type="compositionally biased region" description="Low complexity" evidence="5">
    <location>
        <begin position="32"/>
        <end position="58"/>
    </location>
</feature>
<dbReference type="Proteomes" id="UP000466345">
    <property type="component" value="Unassembled WGS sequence"/>
</dbReference>
<comment type="subcellular location">
    <subcellularLocation>
        <location evidence="1">Membrane</location>
        <topology evidence="1">Multi-pass membrane protein</topology>
    </subcellularLocation>
</comment>
<feature type="transmembrane region" description="Helical" evidence="6">
    <location>
        <begin position="174"/>
        <end position="196"/>
    </location>
</feature>
<accession>A0A7K0CHX9</accession>
<sequence>MQETGALTMVRVPSDPARISVSNVSFRVRLGPSSGARGAPGAPGLSVARPGARPAAAPRVRKPVVWSGRSAPDDPMTGQLRQAVRRSGARPALAVDATATQLLPRIEPHPTTQLPLIGPQRGGDDTRLLPPPREFDGSSYDEEYDDYGPGDDTRARRHGADPVRHAYYPGRRMNLGVVLLPLRIFLGFVAICAGMGKLSDPLYFDEGERGRLTGWLDALDPWTVAQPLHAYAQAHPVGAGLTVAFLQIVVGVLTICGLWQRIAAGAGVLLAGGLIATISWRTDPSYDATEFIYLAAWSPLLIAGAPVYSLDARLAGQAWRRLGPRSALWELRRFVLRRGVVYATVIVGVTLLIGSILGSAVRSATTINVPGPGEPPVNHLPGETLPATPGAEGRGGPAGPGSPSPAESATAGASAAEDAAPSAGPTAGASTTAPGSDGEAPARTTAPTQDAPPSVPQPSTSAGGTTGGATPGGGSGEGGGTSGGTAEEPDKLLGGLLG</sequence>
<feature type="transmembrane region" description="Helical" evidence="6">
    <location>
        <begin position="262"/>
        <end position="280"/>
    </location>
</feature>
<evidence type="ECO:0000256" key="6">
    <source>
        <dbReference type="SAM" id="Phobius"/>
    </source>
</evidence>
<proteinExistence type="predicted"/>
<feature type="transmembrane region" description="Helical" evidence="6">
    <location>
        <begin position="237"/>
        <end position="255"/>
    </location>
</feature>
<evidence type="ECO:0000313" key="7">
    <source>
        <dbReference type="EMBL" id="MQY13091.1"/>
    </source>
</evidence>
<feature type="region of interest" description="Disordered" evidence="5">
    <location>
        <begin position="110"/>
        <end position="158"/>
    </location>
</feature>
<feature type="transmembrane region" description="Helical" evidence="6">
    <location>
        <begin position="340"/>
        <end position="361"/>
    </location>
</feature>
<reference evidence="7 8" key="1">
    <citation type="submission" date="2019-10" db="EMBL/GenBank/DDBJ databases">
        <title>Streptomyces smaragdinus sp. nov. and Streptomyces fabii sp. nov., isolated from the gut of fungus growing-termite Macrotermes natalensis.</title>
        <authorList>
            <person name="Schwitalla J."/>
            <person name="Benndorf R."/>
            <person name="Martin K."/>
            <person name="De Beer W."/>
            <person name="Kaster A.-K."/>
            <person name="Vollmers J."/>
            <person name="Poulsen M."/>
            <person name="Beemelmanns C."/>
        </authorList>
    </citation>
    <scope>NUCLEOTIDE SEQUENCE [LARGE SCALE GENOMIC DNA]</scope>
    <source>
        <strain evidence="7 8">RB5</strain>
    </source>
</reference>
<keyword evidence="4 6" id="KW-0472">Membrane</keyword>
<evidence type="ECO:0000256" key="3">
    <source>
        <dbReference type="ARBA" id="ARBA00022989"/>
    </source>
</evidence>
<evidence type="ECO:0000256" key="4">
    <source>
        <dbReference type="ARBA" id="ARBA00023136"/>
    </source>
</evidence>
<feature type="region of interest" description="Disordered" evidence="5">
    <location>
        <begin position="370"/>
        <end position="498"/>
    </location>
</feature>
<keyword evidence="8" id="KW-1185">Reference proteome</keyword>
<feature type="compositionally biased region" description="Low complexity" evidence="5">
    <location>
        <begin position="404"/>
        <end position="436"/>
    </location>
</feature>
<feature type="region of interest" description="Disordered" evidence="5">
    <location>
        <begin position="32"/>
        <end position="77"/>
    </location>
</feature>
<evidence type="ECO:0000256" key="5">
    <source>
        <dbReference type="SAM" id="MobiDB-lite"/>
    </source>
</evidence>
<dbReference type="GO" id="GO:0016020">
    <property type="term" value="C:membrane"/>
    <property type="evidence" value="ECO:0007669"/>
    <property type="project" value="UniProtKB-SubCell"/>
</dbReference>
<evidence type="ECO:0000313" key="8">
    <source>
        <dbReference type="Proteomes" id="UP000466345"/>
    </source>
</evidence>
<dbReference type="Pfam" id="PF07681">
    <property type="entry name" value="DoxX"/>
    <property type="match status" value="1"/>
</dbReference>
<dbReference type="InterPro" id="IPR032808">
    <property type="entry name" value="DoxX"/>
</dbReference>
<keyword evidence="2 6" id="KW-0812">Transmembrane</keyword>
<feature type="compositionally biased region" description="Gly residues" evidence="5">
    <location>
        <begin position="464"/>
        <end position="483"/>
    </location>
</feature>
<keyword evidence="3 6" id="KW-1133">Transmembrane helix</keyword>